<evidence type="ECO:0000256" key="1">
    <source>
        <dbReference type="SAM" id="MobiDB-lite"/>
    </source>
</evidence>
<sequence>MDNTTKTQPPYPSQPNISSTLAYRVKSTISENTKNEI</sequence>
<evidence type="ECO:0000313" key="2">
    <source>
        <dbReference type="EMBL" id="OWK46498.1"/>
    </source>
</evidence>
<protein>
    <submittedName>
        <fullName evidence="2">Uncharacterized protein</fullName>
    </submittedName>
</protein>
<accession>A0A225E6R6</accession>
<reference evidence="3" key="1">
    <citation type="submission" date="2017-06" db="EMBL/GenBank/DDBJ databases">
        <title>Genome analysis of Fimbriiglobus ruber SP5, the first member of the order Planctomycetales with confirmed chitinolytic capability.</title>
        <authorList>
            <person name="Ravin N.V."/>
            <person name="Rakitin A.L."/>
            <person name="Ivanova A.A."/>
            <person name="Beletsky A.V."/>
            <person name="Kulichevskaya I.S."/>
            <person name="Mardanov A.V."/>
            <person name="Dedysh S.N."/>
        </authorList>
    </citation>
    <scope>NUCLEOTIDE SEQUENCE [LARGE SCALE GENOMIC DNA]</scope>
    <source>
        <strain evidence="3">SP5</strain>
    </source>
</reference>
<evidence type="ECO:0000313" key="3">
    <source>
        <dbReference type="Proteomes" id="UP000214646"/>
    </source>
</evidence>
<proteinExistence type="predicted"/>
<dbReference type="EMBL" id="NIDE01000001">
    <property type="protein sequence ID" value="OWK46498.1"/>
    <property type="molecule type" value="Genomic_DNA"/>
</dbReference>
<keyword evidence="3" id="KW-1185">Reference proteome</keyword>
<gene>
    <name evidence="2" type="ORF">FRUB_00197</name>
</gene>
<dbReference type="Proteomes" id="UP000214646">
    <property type="component" value="Unassembled WGS sequence"/>
</dbReference>
<dbReference type="AlphaFoldDB" id="A0A225E6R6"/>
<name>A0A225E6R6_9BACT</name>
<feature type="region of interest" description="Disordered" evidence="1">
    <location>
        <begin position="1"/>
        <end position="24"/>
    </location>
</feature>
<organism evidence="2 3">
    <name type="scientific">Fimbriiglobus ruber</name>
    <dbReference type="NCBI Taxonomy" id="1908690"/>
    <lineage>
        <taxon>Bacteria</taxon>
        <taxon>Pseudomonadati</taxon>
        <taxon>Planctomycetota</taxon>
        <taxon>Planctomycetia</taxon>
        <taxon>Gemmatales</taxon>
        <taxon>Gemmataceae</taxon>
        <taxon>Fimbriiglobus</taxon>
    </lineage>
</organism>
<comment type="caution">
    <text evidence="2">The sequence shown here is derived from an EMBL/GenBank/DDBJ whole genome shotgun (WGS) entry which is preliminary data.</text>
</comment>